<proteinExistence type="predicted"/>
<dbReference type="InterPro" id="IPR001878">
    <property type="entry name" value="Znf_CCHC"/>
</dbReference>
<keyword evidence="1" id="KW-0862">Zinc</keyword>
<evidence type="ECO:0000259" key="3">
    <source>
        <dbReference type="PROSITE" id="PS50158"/>
    </source>
</evidence>
<keyword evidence="5" id="KW-1185">Reference proteome</keyword>
<feature type="region of interest" description="Disordered" evidence="2">
    <location>
        <begin position="416"/>
        <end position="450"/>
    </location>
</feature>
<dbReference type="OrthoDB" id="10583971at2759"/>
<dbReference type="PROSITE" id="PS50158">
    <property type="entry name" value="ZF_CCHC"/>
    <property type="match status" value="1"/>
</dbReference>
<sequence>MAGAIEFPDLNKINFKTLMNGMILNGSNWVQFRNHFEHAIQVYVPLDLLTTGYFTGNYNNGYNRIALNNIAGLIAGNAADAGAYNVVFLKNLIHKLAISCFDYDRYILYETHKNELTTYFPSDFNRGARRRRHEWESVQDNPTTILLDKTNFPEEMNMYFQAAHTGGIGQGNLTCADTDGMSRQISFRLWFDKVFITPKMIKEKQKLFNKMKFEPRYLIEIDEAANFQTKFNRDLALCRNNTSFLGGLQILLEGMLPNGRHELEDYKSQMNLINNEITDTPAFFTALSRVYDYYKSGKVGEYFRNQSEKKQTNFLNKQREFYDNEKKKKENRFKKNEFAIVSLRNMKCYNCGRKGHLMSDCRSKKQDKGYNKGKKFSKERFSKDRSRKEFNKKGNGYTDKKGRTWKSREDYKKWKESKKRKDSSKPYRTKEEGFKKSSFRPKDSSGQYEKKYKPFNKEKYKDKKMWCDHCKTDTHFTNSCYKYRKDVEEIEDPMVFNLEKSREKEDFDEYIRFTKFREQYHLENEYSSSDEELQFYQELEQYETSSNSSDSDEYESYNLEKKSSEESENDYYF</sequence>
<keyword evidence="1" id="KW-0479">Metal-binding</keyword>
<comment type="caution">
    <text evidence="4">The sequence shown here is derived from an EMBL/GenBank/DDBJ whole genome shotgun (WGS) entry which is preliminary data.</text>
</comment>
<name>A0A9N9DJC7_9GLOM</name>
<dbReference type="EMBL" id="CAJVPI010002161">
    <property type="protein sequence ID" value="CAG8637160.1"/>
    <property type="molecule type" value="Genomic_DNA"/>
</dbReference>
<feature type="region of interest" description="Disordered" evidence="2">
    <location>
        <begin position="360"/>
        <end position="402"/>
    </location>
</feature>
<feature type="compositionally biased region" description="Basic and acidic residues" evidence="2">
    <location>
        <begin position="423"/>
        <end position="450"/>
    </location>
</feature>
<dbReference type="SMART" id="SM00343">
    <property type="entry name" value="ZnF_C2HC"/>
    <property type="match status" value="1"/>
</dbReference>
<organism evidence="4 5">
    <name type="scientific">Paraglomus brasilianum</name>
    <dbReference type="NCBI Taxonomy" id="144538"/>
    <lineage>
        <taxon>Eukaryota</taxon>
        <taxon>Fungi</taxon>
        <taxon>Fungi incertae sedis</taxon>
        <taxon>Mucoromycota</taxon>
        <taxon>Glomeromycotina</taxon>
        <taxon>Glomeromycetes</taxon>
        <taxon>Paraglomerales</taxon>
        <taxon>Paraglomeraceae</taxon>
        <taxon>Paraglomus</taxon>
    </lineage>
</organism>
<dbReference type="Gene3D" id="4.10.60.10">
    <property type="entry name" value="Zinc finger, CCHC-type"/>
    <property type="match status" value="1"/>
</dbReference>
<dbReference type="InterPro" id="IPR036875">
    <property type="entry name" value="Znf_CCHC_sf"/>
</dbReference>
<evidence type="ECO:0000256" key="2">
    <source>
        <dbReference type="SAM" id="MobiDB-lite"/>
    </source>
</evidence>
<reference evidence="4" key="1">
    <citation type="submission" date="2021-06" db="EMBL/GenBank/DDBJ databases">
        <authorList>
            <person name="Kallberg Y."/>
            <person name="Tangrot J."/>
            <person name="Rosling A."/>
        </authorList>
    </citation>
    <scope>NUCLEOTIDE SEQUENCE</scope>
    <source>
        <strain evidence="4">BR232B</strain>
    </source>
</reference>
<accession>A0A9N9DJC7</accession>
<evidence type="ECO:0000313" key="5">
    <source>
        <dbReference type="Proteomes" id="UP000789739"/>
    </source>
</evidence>
<feature type="compositionally biased region" description="Low complexity" evidence="2">
    <location>
        <begin position="534"/>
        <end position="549"/>
    </location>
</feature>
<dbReference type="Pfam" id="PF00098">
    <property type="entry name" value="zf-CCHC"/>
    <property type="match status" value="1"/>
</dbReference>
<dbReference type="GO" id="GO:0003676">
    <property type="term" value="F:nucleic acid binding"/>
    <property type="evidence" value="ECO:0007669"/>
    <property type="project" value="InterPro"/>
</dbReference>
<feature type="region of interest" description="Disordered" evidence="2">
    <location>
        <begin position="533"/>
        <end position="573"/>
    </location>
</feature>
<dbReference type="GO" id="GO:0008270">
    <property type="term" value="F:zinc ion binding"/>
    <property type="evidence" value="ECO:0007669"/>
    <property type="project" value="UniProtKB-KW"/>
</dbReference>
<gene>
    <name evidence="4" type="ORF">PBRASI_LOCUS9573</name>
</gene>
<dbReference type="Proteomes" id="UP000789739">
    <property type="component" value="Unassembled WGS sequence"/>
</dbReference>
<evidence type="ECO:0000256" key="1">
    <source>
        <dbReference type="PROSITE-ProRule" id="PRU00047"/>
    </source>
</evidence>
<evidence type="ECO:0000313" key="4">
    <source>
        <dbReference type="EMBL" id="CAG8637160.1"/>
    </source>
</evidence>
<keyword evidence="1" id="KW-0863">Zinc-finger</keyword>
<dbReference type="SUPFAM" id="SSF57756">
    <property type="entry name" value="Retrovirus zinc finger-like domains"/>
    <property type="match status" value="1"/>
</dbReference>
<dbReference type="AlphaFoldDB" id="A0A9N9DJC7"/>
<feature type="domain" description="CCHC-type" evidence="3">
    <location>
        <begin position="347"/>
        <end position="363"/>
    </location>
</feature>
<protein>
    <submittedName>
        <fullName evidence="4">652_t:CDS:1</fullName>
    </submittedName>
</protein>